<dbReference type="GO" id="GO:0001708">
    <property type="term" value="P:cell fate specification"/>
    <property type="evidence" value="ECO:0007669"/>
    <property type="project" value="TreeGrafter"/>
</dbReference>
<dbReference type="PANTHER" id="PTHR11267:SF204">
    <property type="entry name" value="SPADETAIL"/>
    <property type="match status" value="1"/>
</dbReference>
<dbReference type="AlphaFoldDB" id="A0A4S2JQD9"/>
<dbReference type="SMART" id="SM00425">
    <property type="entry name" value="TBOX"/>
    <property type="match status" value="1"/>
</dbReference>
<keyword evidence="4 5" id="KW-0539">Nucleus</keyword>
<evidence type="ECO:0000256" key="4">
    <source>
        <dbReference type="ARBA" id="ARBA00023242"/>
    </source>
</evidence>
<proteinExistence type="predicted"/>
<dbReference type="Pfam" id="PF00907">
    <property type="entry name" value="T-box"/>
    <property type="match status" value="1"/>
</dbReference>
<sequence>FILQLHVIVEIEFVLTIFVFALYLTPTVLEEKRRSSEVFLQDPNNALMLLELNMQLASPLFAQSPIALQRKLGEKMHSSEWVFQLPLLRGVNVELLNRNPWQQFYENNTEMIITKSGRRMFPSVQINVNGLEKRENYYVLMEIAPTSDRRHKREQQYMGGWSFAGPAEPQLSFGYRIYKHPESLATGSHWMDNPISFNKLKLTNNTSTTPIITIWIVRCFDAKNYDELFTHSTALFAFKKTEFIAVTAYQNENITKLKINNNPFAKGFRQLGSIGFQSRRKSLIDLRLRIESAERPSLKGSKPIKIIFYFSRGVEVGRPCHVGEADANPATVASRSPAPGELKTQCPRIRCHNIYKEEEKQRRLLGATATRGMSLVRQEAAYYRGASYGVTGYLRTNRVINLASCVQCPDHPRTLAFPENRALPWLRNSLAVLGPVSLQALKGAVRSPLTPLGYCRTRWPADIRSCDRAVLNRDSPIAAVQRDHWEVGA</sequence>
<evidence type="ECO:0000313" key="8">
    <source>
        <dbReference type="EMBL" id="TGZ38412.1"/>
    </source>
</evidence>
<feature type="domain" description="T-box" evidence="7">
    <location>
        <begin position="95"/>
        <end position="270"/>
    </location>
</feature>
<feature type="non-terminal residue" evidence="8">
    <location>
        <position position="489"/>
    </location>
</feature>
<dbReference type="GO" id="GO:0005634">
    <property type="term" value="C:nucleus"/>
    <property type="evidence" value="ECO:0007669"/>
    <property type="project" value="UniProtKB-SubCell"/>
</dbReference>
<dbReference type="EMBL" id="QBLH01003435">
    <property type="protein sequence ID" value="TGZ38412.1"/>
    <property type="molecule type" value="Genomic_DNA"/>
</dbReference>
<dbReference type="SUPFAM" id="SSF49417">
    <property type="entry name" value="p53-like transcription factors"/>
    <property type="match status" value="1"/>
</dbReference>
<dbReference type="InterPro" id="IPR008967">
    <property type="entry name" value="p53-like_TF_DNA-bd_sf"/>
</dbReference>
<dbReference type="GO" id="GO:0045893">
    <property type="term" value="P:positive regulation of DNA-templated transcription"/>
    <property type="evidence" value="ECO:0007669"/>
    <property type="project" value="InterPro"/>
</dbReference>
<keyword evidence="6" id="KW-0812">Transmembrane</keyword>
<organism evidence="8 9">
    <name type="scientific">Temnothorax longispinosus</name>
    <dbReference type="NCBI Taxonomy" id="300112"/>
    <lineage>
        <taxon>Eukaryota</taxon>
        <taxon>Metazoa</taxon>
        <taxon>Ecdysozoa</taxon>
        <taxon>Arthropoda</taxon>
        <taxon>Hexapoda</taxon>
        <taxon>Insecta</taxon>
        <taxon>Pterygota</taxon>
        <taxon>Neoptera</taxon>
        <taxon>Endopterygota</taxon>
        <taxon>Hymenoptera</taxon>
        <taxon>Apocrita</taxon>
        <taxon>Aculeata</taxon>
        <taxon>Formicoidea</taxon>
        <taxon>Formicidae</taxon>
        <taxon>Myrmicinae</taxon>
        <taxon>Temnothorax</taxon>
    </lineage>
</organism>
<dbReference type="InterPro" id="IPR001699">
    <property type="entry name" value="TF_T-box"/>
</dbReference>
<evidence type="ECO:0000256" key="3">
    <source>
        <dbReference type="ARBA" id="ARBA00023163"/>
    </source>
</evidence>
<comment type="subcellular location">
    <subcellularLocation>
        <location evidence="5">Nucleus</location>
    </subcellularLocation>
</comment>
<keyword evidence="2 5" id="KW-0238">DNA-binding</keyword>
<reference evidence="8 9" key="1">
    <citation type="journal article" date="2019" name="Philos. Trans. R. Soc. Lond., B, Biol. Sci.">
        <title>Ant behaviour and brain gene expression of defending hosts depend on the ecological success of the intruding social parasite.</title>
        <authorList>
            <person name="Kaur R."/>
            <person name="Stoldt M."/>
            <person name="Jongepier E."/>
            <person name="Feldmeyer B."/>
            <person name="Menzel F."/>
            <person name="Bornberg-Bauer E."/>
            <person name="Foitzik S."/>
        </authorList>
    </citation>
    <scope>NUCLEOTIDE SEQUENCE [LARGE SCALE GENOMIC DNA]</scope>
    <source>
        <tissue evidence="8">Whole body</tissue>
    </source>
</reference>
<dbReference type="InterPro" id="IPR036960">
    <property type="entry name" value="T-box_sf"/>
</dbReference>
<evidence type="ECO:0000256" key="5">
    <source>
        <dbReference type="PROSITE-ProRule" id="PRU00201"/>
    </source>
</evidence>
<keyword evidence="3" id="KW-0804">Transcription</keyword>
<keyword evidence="1" id="KW-0805">Transcription regulation</keyword>
<dbReference type="Proteomes" id="UP000310200">
    <property type="component" value="Unassembled WGS sequence"/>
</dbReference>
<keyword evidence="6" id="KW-1133">Transmembrane helix</keyword>
<feature type="non-terminal residue" evidence="8">
    <location>
        <position position="1"/>
    </location>
</feature>
<evidence type="ECO:0000313" key="9">
    <source>
        <dbReference type="Proteomes" id="UP000310200"/>
    </source>
</evidence>
<keyword evidence="6" id="KW-0472">Membrane</keyword>
<accession>A0A4S2JQD9</accession>
<evidence type="ECO:0000256" key="1">
    <source>
        <dbReference type="ARBA" id="ARBA00023015"/>
    </source>
</evidence>
<dbReference type="GO" id="GO:0000785">
    <property type="term" value="C:chromatin"/>
    <property type="evidence" value="ECO:0007669"/>
    <property type="project" value="TreeGrafter"/>
</dbReference>
<comment type="caution">
    <text evidence="8">The sequence shown here is derived from an EMBL/GenBank/DDBJ whole genome shotgun (WGS) entry which is preliminary data.</text>
</comment>
<feature type="transmembrane region" description="Helical" evidence="6">
    <location>
        <begin position="6"/>
        <end position="25"/>
    </location>
</feature>
<dbReference type="PROSITE" id="PS50252">
    <property type="entry name" value="TBOX_3"/>
    <property type="match status" value="1"/>
</dbReference>
<dbReference type="InterPro" id="IPR046360">
    <property type="entry name" value="T-box_DNA-bd"/>
</dbReference>
<dbReference type="GO" id="GO:0000981">
    <property type="term" value="F:DNA-binding transcription factor activity, RNA polymerase II-specific"/>
    <property type="evidence" value="ECO:0007669"/>
    <property type="project" value="TreeGrafter"/>
</dbReference>
<dbReference type="STRING" id="300112.A0A4S2JQD9"/>
<evidence type="ECO:0000256" key="2">
    <source>
        <dbReference type="ARBA" id="ARBA00023125"/>
    </source>
</evidence>
<protein>
    <recommendedName>
        <fullName evidence="7">T-box domain-containing protein</fullName>
    </recommendedName>
</protein>
<dbReference type="GO" id="GO:0000978">
    <property type="term" value="F:RNA polymerase II cis-regulatory region sequence-specific DNA binding"/>
    <property type="evidence" value="ECO:0007669"/>
    <property type="project" value="InterPro"/>
</dbReference>
<dbReference type="PANTHER" id="PTHR11267">
    <property type="entry name" value="T-BOX PROTEIN-RELATED"/>
    <property type="match status" value="1"/>
</dbReference>
<dbReference type="Gene3D" id="2.60.40.820">
    <property type="entry name" value="Transcription factor, T-box"/>
    <property type="match status" value="1"/>
</dbReference>
<evidence type="ECO:0000259" key="7">
    <source>
        <dbReference type="PROSITE" id="PS50252"/>
    </source>
</evidence>
<comment type="caution">
    <text evidence="5">Lacks conserved residue(s) required for the propagation of feature annotation.</text>
</comment>
<keyword evidence="9" id="KW-1185">Reference proteome</keyword>
<name>A0A4S2JQD9_9HYME</name>
<dbReference type="PRINTS" id="PR00937">
    <property type="entry name" value="TBOX"/>
</dbReference>
<evidence type="ECO:0000256" key="6">
    <source>
        <dbReference type="SAM" id="Phobius"/>
    </source>
</evidence>
<gene>
    <name evidence="8" type="ORF">DBV15_06758</name>
</gene>